<organism evidence="7 8">
    <name type="scientific">Streptomyces dengpaensis</name>
    <dbReference type="NCBI Taxonomy" id="2049881"/>
    <lineage>
        <taxon>Bacteria</taxon>
        <taxon>Bacillati</taxon>
        <taxon>Actinomycetota</taxon>
        <taxon>Actinomycetes</taxon>
        <taxon>Kitasatosporales</taxon>
        <taxon>Streptomycetaceae</taxon>
        <taxon>Streptomyces</taxon>
    </lineage>
</organism>
<dbReference type="SUPFAM" id="SSF48498">
    <property type="entry name" value="Tetracyclin repressor-like, C-terminal domain"/>
    <property type="match status" value="1"/>
</dbReference>
<dbReference type="Gene3D" id="1.10.10.60">
    <property type="entry name" value="Homeodomain-like"/>
    <property type="match status" value="1"/>
</dbReference>
<keyword evidence="2 4" id="KW-0238">DNA-binding</keyword>
<sequence>MVTSRWTAAPAQAAPSAQTAAASAQTASSRRRGAVLERAILEAALEQLGTVGWNGLTMEGVAARAQTGKAAVYRRWPSKEDLVADALQAGLPGLTEAPDLGSIREDLLELCRRVREAMFSQPGLALRSVVYECDAAQAERFQRVILGRVVEPTLHLLREVISRGIERGEVRPDAANAYVFDAIPAMLMYRSKVCASEWGERDLEEMIDQLMVPLLRQRAA</sequence>
<feature type="domain" description="HTH tetR-type" evidence="6">
    <location>
        <begin position="34"/>
        <end position="94"/>
    </location>
</feature>
<keyword evidence="8" id="KW-1185">Reference proteome</keyword>
<feature type="DNA-binding region" description="H-T-H motif" evidence="4">
    <location>
        <begin position="57"/>
        <end position="76"/>
    </location>
</feature>
<dbReference type="Pfam" id="PF00440">
    <property type="entry name" value="TetR_N"/>
    <property type="match status" value="1"/>
</dbReference>
<reference evidence="7 8" key="1">
    <citation type="submission" date="2018-02" db="EMBL/GenBank/DDBJ databases">
        <title>Complete genome sequence of Streptomyces dengpaensis, the producer of angucyclines.</title>
        <authorList>
            <person name="Yumei L."/>
        </authorList>
    </citation>
    <scope>NUCLEOTIDE SEQUENCE [LARGE SCALE GENOMIC DNA]</scope>
    <source>
        <strain evidence="7 8">XZHG99</strain>
    </source>
</reference>
<evidence type="ECO:0000256" key="2">
    <source>
        <dbReference type="ARBA" id="ARBA00023125"/>
    </source>
</evidence>
<dbReference type="InterPro" id="IPR050109">
    <property type="entry name" value="HTH-type_TetR-like_transc_reg"/>
</dbReference>
<evidence type="ECO:0000256" key="3">
    <source>
        <dbReference type="ARBA" id="ARBA00023163"/>
    </source>
</evidence>
<keyword evidence="1" id="KW-0805">Transcription regulation</keyword>
<dbReference type="RefSeq" id="WP_099503888.1">
    <property type="nucleotide sequence ID" value="NZ_CP026652.1"/>
</dbReference>
<dbReference type="InterPro" id="IPR009057">
    <property type="entry name" value="Homeodomain-like_sf"/>
</dbReference>
<evidence type="ECO:0000313" key="7">
    <source>
        <dbReference type="EMBL" id="AVH56079.1"/>
    </source>
</evidence>
<dbReference type="PROSITE" id="PS50977">
    <property type="entry name" value="HTH_TETR_2"/>
    <property type="match status" value="1"/>
</dbReference>
<evidence type="ECO:0000256" key="4">
    <source>
        <dbReference type="PROSITE-ProRule" id="PRU00335"/>
    </source>
</evidence>
<proteinExistence type="predicted"/>
<protein>
    <submittedName>
        <fullName evidence="7">TetR family transcriptional regulator</fullName>
    </submittedName>
</protein>
<dbReference type="InterPro" id="IPR011075">
    <property type="entry name" value="TetR_C"/>
</dbReference>
<accession>A0ABN5HYG4</accession>
<evidence type="ECO:0000256" key="1">
    <source>
        <dbReference type="ARBA" id="ARBA00023015"/>
    </source>
</evidence>
<name>A0ABN5HYG4_9ACTN</name>
<dbReference type="Gene3D" id="1.10.357.10">
    <property type="entry name" value="Tetracycline Repressor, domain 2"/>
    <property type="match status" value="1"/>
</dbReference>
<evidence type="ECO:0000259" key="6">
    <source>
        <dbReference type="PROSITE" id="PS50977"/>
    </source>
</evidence>
<dbReference type="SUPFAM" id="SSF46689">
    <property type="entry name" value="Homeodomain-like"/>
    <property type="match status" value="1"/>
</dbReference>
<evidence type="ECO:0000256" key="5">
    <source>
        <dbReference type="SAM" id="MobiDB-lite"/>
    </source>
</evidence>
<keyword evidence="3" id="KW-0804">Transcription</keyword>
<dbReference type="Pfam" id="PF16859">
    <property type="entry name" value="TetR_C_11"/>
    <property type="match status" value="1"/>
</dbReference>
<dbReference type="InterPro" id="IPR036271">
    <property type="entry name" value="Tet_transcr_reg_TetR-rel_C_sf"/>
</dbReference>
<dbReference type="PANTHER" id="PTHR30055:SF225">
    <property type="entry name" value="TRANSCRIPTIONAL REGULATORY PROTEIN-RELATED"/>
    <property type="match status" value="1"/>
</dbReference>
<dbReference type="PRINTS" id="PR00455">
    <property type="entry name" value="HTHTETR"/>
</dbReference>
<dbReference type="InterPro" id="IPR001647">
    <property type="entry name" value="HTH_TetR"/>
</dbReference>
<gene>
    <name evidence="7" type="ORF">C4B68_10220</name>
</gene>
<feature type="region of interest" description="Disordered" evidence="5">
    <location>
        <begin position="1"/>
        <end position="20"/>
    </location>
</feature>
<dbReference type="EMBL" id="CP026652">
    <property type="protein sequence ID" value="AVH56079.1"/>
    <property type="molecule type" value="Genomic_DNA"/>
</dbReference>
<evidence type="ECO:0000313" key="8">
    <source>
        <dbReference type="Proteomes" id="UP000238413"/>
    </source>
</evidence>
<dbReference type="Proteomes" id="UP000238413">
    <property type="component" value="Chromosome"/>
</dbReference>
<dbReference type="PANTHER" id="PTHR30055">
    <property type="entry name" value="HTH-TYPE TRANSCRIPTIONAL REGULATOR RUTR"/>
    <property type="match status" value="1"/>
</dbReference>
<feature type="compositionally biased region" description="Low complexity" evidence="5">
    <location>
        <begin position="7"/>
        <end position="20"/>
    </location>
</feature>